<dbReference type="OrthoDB" id="7432713at2"/>
<keyword evidence="1" id="KW-0472">Membrane</keyword>
<keyword evidence="3" id="KW-1185">Reference proteome</keyword>
<sequence length="128" mass="13422">MGELTTNVNFIAVIVGAILSFIAGWAWYSPMLFGTKWAEGSGVKLGTANDMPLAAMASQAIGLLLMSWFVGVTAAHEMLATVILATLGFAVLAYSGNTFSGKTAYARNVDAGYWIAALVVMIIVQGVL</sequence>
<dbReference type="RefSeq" id="WP_090196483.1">
    <property type="nucleotide sequence ID" value="NZ_FOYP01000001.1"/>
</dbReference>
<organism evidence="2 3">
    <name type="scientific">Yoonia tamlensis</name>
    <dbReference type="NCBI Taxonomy" id="390270"/>
    <lineage>
        <taxon>Bacteria</taxon>
        <taxon>Pseudomonadati</taxon>
        <taxon>Pseudomonadota</taxon>
        <taxon>Alphaproteobacteria</taxon>
        <taxon>Rhodobacterales</taxon>
        <taxon>Paracoccaceae</taxon>
        <taxon>Yoonia</taxon>
    </lineage>
</organism>
<dbReference type="AlphaFoldDB" id="A0A1I6FXS5"/>
<accession>A0A1I6FXS5</accession>
<feature type="transmembrane region" description="Helical" evidence="1">
    <location>
        <begin position="111"/>
        <end position="127"/>
    </location>
</feature>
<proteinExistence type="predicted"/>
<gene>
    <name evidence="2" type="ORF">SAMN04488005_0694</name>
</gene>
<dbReference type="Pfam" id="PF08570">
    <property type="entry name" value="DUF1761"/>
    <property type="match status" value="1"/>
</dbReference>
<evidence type="ECO:0000313" key="3">
    <source>
        <dbReference type="Proteomes" id="UP000199478"/>
    </source>
</evidence>
<feature type="transmembrane region" description="Helical" evidence="1">
    <location>
        <begin position="79"/>
        <end position="99"/>
    </location>
</feature>
<name>A0A1I6FXS5_9RHOB</name>
<feature type="transmembrane region" description="Helical" evidence="1">
    <location>
        <begin position="53"/>
        <end position="72"/>
    </location>
</feature>
<dbReference type="STRING" id="390270.SAMN04488005_0694"/>
<feature type="transmembrane region" description="Helical" evidence="1">
    <location>
        <begin position="7"/>
        <end position="28"/>
    </location>
</feature>
<keyword evidence="1" id="KW-0812">Transmembrane</keyword>
<evidence type="ECO:0000313" key="2">
    <source>
        <dbReference type="EMBL" id="SFR34700.1"/>
    </source>
</evidence>
<dbReference type="Proteomes" id="UP000199478">
    <property type="component" value="Unassembled WGS sequence"/>
</dbReference>
<dbReference type="InterPro" id="IPR013879">
    <property type="entry name" value="DUF1761"/>
</dbReference>
<reference evidence="3" key="1">
    <citation type="submission" date="2016-10" db="EMBL/GenBank/DDBJ databases">
        <authorList>
            <person name="Varghese N."/>
            <person name="Submissions S."/>
        </authorList>
    </citation>
    <scope>NUCLEOTIDE SEQUENCE [LARGE SCALE GENOMIC DNA]</scope>
    <source>
        <strain evidence="3">DSM 26879</strain>
    </source>
</reference>
<protein>
    <recommendedName>
        <fullName evidence="4">Twitching motility protein PilT</fullName>
    </recommendedName>
</protein>
<keyword evidence="1" id="KW-1133">Transmembrane helix</keyword>
<dbReference type="EMBL" id="FOYP01000001">
    <property type="protein sequence ID" value="SFR34700.1"/>
    <property type="molecule type" value="Genomic_DNA"/>
</dbReference>
<evidence type="ECO:0000256" key="1">
    <source>
        <dbReference type="SAM" id="Phobius"/>
    </source>
</evidence>
<evidence type="ECO:0008006" key="4">
    <source>
        <dbReference type="Google" id="ProtNLM"/>
    </source>
</evidence>